<keyword evidence="4" id="KW-0862">Zinc</keyword>
<proteinExistence type="inferred from homology"/>
<gene>
    <name evidence="7" type="ORF">SAMN05444169_5383</name>
</gene>
<feature type="domain" description="Metallo-beta-lactamase" evidence="6">
    <location>
        <begin position="103"/>
        <end position="316"/>
    </location>
</feature>
<organism evidence="7 8">
    <name type="scientific">Bradyrhizobium erythrophlei</name>
    <dbReference type="NCBI Taxonomy" id="1437360"/>
    <lineage>
        <taxon>Bacteria</taxon>
        <taxon>Pseudomonadati</taxon>
        <taxon>Pseudomonadota</taxon>
        <taxon>Alphaproteobacteria</taxon>
        <taxon>Hyphomicrobiales</taxon>
        <taxon>Nitrobacteraceae</taxon>
        <taxon>Bradyrhizobium</taxon>
    </lineage>
</organism>
<evidence type="ECO:0000313" key="8">
    <source>
        <dbReference type="Proteomes" id="UP000190675"/>
    </source>
</evidence>
<dbReference type="InterPro" id="IPR036866">
    <property type="entry name" value="RibonucZ/Hydroxyglut_hydro"/>
</dbReference>
<dbReference type="InterPro" id="IPR006311">
    <property type="entry name" value="TAT_signal"/>
</dbReference>
<dbReference type="SMART" id="SM00849">
    <property type="entry name" value="Lactamase_B"/>
    <property type="match status" value="1"/>
</dbReference>
<dbReference type="SUPFAM" id="SSF56281">
    <property type="entry name" value="Metallo-hydrolase/oxidoreductase"/>
    <property type="match status" value="1"/>
</dbReference>
<evidence type="ECO:0000259" key="6">
    <source>
        <dbReference type="SMART" id="SM00849"/>
    </source>
</evidence>
<dbReference type="Proteomes" id="UP000190675">
    <property type="component" value="Chromosome I"/>
</dbReference>
<dbReference type="Pfam" id="PF00753">
    <property type="entry name" value="Lactamase_B"/>
    <property type="match status" value="1"/>
</dbReference>
<feature type="chain" id="PRO_5011957346" evidence="5">
    <location>
        <begin position="31"/>
        <end position="341"/>
    </location>
</feature>
<evidence type="ECO:0000256" key="4">
    <source>
        <dbReference type="ARBA" id="ARBA00022833"/>
    </source>
</evidence>
<keyword evidence="3" id="KW-0378">Hydrolase</keyword>
<evidence type="ECO:0000256" key="3">
    <source>
        <dbReference type="ARBA" id="ARBA00022801"/>
    </source>
</evidence>
<dbReference type="AlphaFoldDB" id="A0A1M5PPG8"/>
<keyword evidence="2" id="KW-0479">Metal-binding</keyword>
<evidence type="ECO:0000256" key="1">
    <source>
        <dbReference type="ARBA" id="ARBA00007749"/>
    </source>
</evidence>
<accession>A0A1M5PPG8</accession>
<dbReference type="EMBL" id="LT670818">
    <property type="protein sequence ID" value="SHH03634.1"/>
    <property type="molecule type" value="Genomic_DNA"/>
</dbReference>
<dbReference type="Gene3D" id="3.60.15.10">
    <property type="entry name" value="Ribonuclease Z/Hydroxyacylglutathione hydrolase-like"/>
    <property type="match status" value="1"/>
</dbReference>
<dbReference type="PANTHER" id="PTHR42978:SF6">
    <property type="entry name" value="QUORUM-QUENCHING LACTONASE YTNP-RELATED"/>
    <property type="match status" value="1"/>
</dbReference>
<dbReference type="InterPro" id="IPR001279">
    <property type="entry name" value="Metallo-B-lactamas"/>
</dbReference>
<evidence type="ECO:0000313" key="7">
    <source>
        <dbReference type="EMBL" id="SHH03634.1"/>
    </source>
</evidence>
<dbReference type="GO" id="GO:0016787">
    <property type="term" value="F:hydrolase activity"/>
    <property type="evidence" value="ECO:0007669"/>
    <property type="project" value="UniProtKB-KW"/>
</dbReference>
<dbReference type="CDD" id="cd07720">
    <property type="entry name" value="OPHC2-like_MBL-fold"/>
    <property type="match status" value="1"/>
</dbReference>
<evidence type="ECO:0000256" key="2">
    <source>
        <dbReference type="ARBA" id="ARBA00022723"/>
    </source>
</evidence>
<name>A0A1M5PPG8_9BRAD</name>
<dbReference type="OrthoDB" id="9803916at2"/>
<dbReference type="RefSeq" id="WP_154073427.1">
    <property type="nucleotide sequence ID" value="NZ_LT670818.1"/>
</dbReference>
<evidence type="ECO:0000256" key="5">
    <source>
        <dbReference type="SAM" id="SignalP"/>
    </source>
</evidence>
<keyword evidence="5" id="KW-0732">Signal</keyword>
<feature type="signal peptide" evidence="5">
    <location>
        <begin position="1"/>
        <end position="30"/>
    </location>
</feature>
<comment type="similarity">
    <text evidence="1">Belongs to the metallo-beta-lactamase superfamily.</text>
</comment>
<dbReference type="InterPro" id="IPR051013">
    <property type="entry name" value="MBL_superfamily_lactonases"/>
</dbReference>
<sequence length="341" mass="37070">MIKPPTLTRRSVFRAGAGLAVAATATPVLTASSVRAETARQADAEAMNGDGFYRFKIGDFQATVISDGSGQIPIRPILAMNVSEAELAPVLKANFMQPVIHITNNILVVDTGRERILVDTGFGEKLGPSYGSFPELEANLRRAGIAPESIDLVVTSHGHLDHIGGLVTKSGALAFPKAQFVFVDTEWNYWTGSRYESEVNSSPMPDGFKKGTIGAARDNLPPVANRTRFVKQGGEITAGVHYVAAPGHSPSHATILFTSGNDQFMHMGDIAHNPVTSLQHPDWSPIFDYDPAQAIKSRKAILSRVATDRIMVMGYHFPFPALGHVVRRDAAYHWEAAQWIW</sequence>
<protein>
    <submittedName>
        <fullName evidence="7">Glyoxylase, beta-lactamase superfamily II</fullName>
    </submittedName>
</protein>
<dbReference type="GO" id="GO:0046872">
    <property type="term" value="F:metal ion binding"/>
    <property type="evidence" value="ECO:0007669"/>
    <property type="project" value="UniProtKB-KW"/>
</dbReference>
<reference evidence="7 8" key="1">
    <citation type="submission" date="2016-11" db="EMBL/GenBank/DDBJ databases">
        <authorList>
            <person name="Jaros S."/>
            <person name="Januszkiewicz K."/>
            <person name="Wedrychowicz H."/>
        </authorList>
    </citation>
    <scope>NUCLEOTIDE SEQUENCE [LARGE SCALE GENOMIC DNA]</scope>
    <source>
        <strain evidence="7 8">GAS242</strain>
    </source>
</reference>
<dbReference type="PANTHER" id="PTHR42978">
    <property type="entry name" value="QUORUM-QUENCHING LACTONASE YTNP-RELATED-RELATED"/>
    <property type="match status" value="1"/>
</dbReference>
<dbReference type="PROSITE" id="PS51318">
    <property type="entry name" value="TAT"/>
    <property type="match status" value="1"/>
</dbReference>